<organism evidence="2 3">
    <name type="scientific">Nitrospira tepida</name>
    <dbReference type="NCBI Taxonomy" id="2973512"/>
    <lineage>
        <taxon>Bacteria</taxon>
        <taxon>Pseudomonadati</taxon>
        <taxon>Nitrospirota</taxon>
        <taxon>Nitrospiria</taxon>
        <taxon>Nitrospirales</taxon>
        <taxon>Nitrospiraceae</taxon>
        <taxon>Nitrospira</taxon>
    </lineage>
</organism>
<proteinExistence type="predicted"/>
<dbReference type="KEGG" id="nti:DNFV4_02486"/>
<feature type="chain" id="PRO_5041666124" evidence="1">
    <location>
        <begin position="23"/>
        <end position="133"/>
    </location>
</feature>
<dbReference type="Proteomes" id="UP001179121">
    <property type="component" value="Chromosome"/>
</dbReference>
<evidence type="ECO:0000313" key="2">
    <source>
        <dbReference type="EMBL" id="CAI4032061.1"/>
    </source>
</evidence>
<protein>
    <submittedName>
        <fullName evidence="2">Uncharacterized protein</fullName>
    </submittedName>
</protein>
<accession>A0AA86N017</accession>
<feature type="signal peptide" evidence="1">
    <location>
        <begin position="1"/>
        <end position="22"/>
    </location>
</feature>
<evidence type="ECO:0000256" key="1">
    <source>
        <dbReference type="SAM" id="SignalP"/>
    </source>
</evidence>
<gene>
    <name evidence="2" type="ORF">DNFV4_02486</name>
</gene>
<name>A0AA86N017_9BACT</name>
<dbReference type="RefSeq" id="WP_289268810.1">
    <property type="nucleotide sequence ID" value="NZ_OX365700.1"/>
</dbReference>
<keyword evidence="1" id="KW-0732">Signal</keyword>
<keyword evidence="3" id="KW-1185">Reference proteome</keyword>
<sequence length="133" mass="14170">MQMNRACAGWGGLLLLTVALGAADPLSAQDGELQLFAVVTKPPKDKAAVTAQVSVEGTVSEAKLMPTERVLGNPVWRTLEMCHSLKAEVKKIPEGYQVLSVRILDASMLPMNLQSTAGDCLIQKAIEVAPLVD</sequence>
<reference evidence="2" key="1">
    <citation type="submission" date="2022-10" db="EMBL/GenBank/DDBJ databases">
        <authorList>
            <person name="Koch H."/>
        </authorList>
    </citation>
    <scope>NUCLEOTIDE SEQUENCE</scope>
    <source>
        <strain evidence="2">DNF</strain>
    </source>
</reference>
<evidence type="ECO:0000313" key="3">
    <source>
        <dbReference type="Proteomes" id="UP001179121"/>
    </source>
</evidence>
<dbReference type="AlphaFoldDB" id="A0AA86N017"/>
<dbReference type="EMBL" id="OX365700">
    <property type="protein sequence ID" value="CAI4032061.1"/>
    <property type="molecule type" value="Genomic_DNA"/>
</dbReference>